<gene>
    <name evidence="2" type="ORF">SCP_1800520</name>
</gene>
<dbReference type="InterPro" id="IPR011009">
    <property type="entry name" value="Kinase-like_dom_sf"/>
</dbReference>
<dbReference type="Pfam" id="PF17667">
    <property type="entry name" value="Pkinase_fungal"/>
    <property type="match status" value="1"/>
</dbReference>
<dbReference type="EMBL" id="BFAD01000018">
    <property type="protein sequence ID" value="GBE90030.1"/>
    <property type="molecule type" value="Genomic_DNA"/>
</dbReference>
<protein>
    <recommendedName>
        <fullName evidence="1">Fungal-type protein kinase domain-containing protein</fullName>
    </recommendedName>
</protein>
<comment type="caution">
    <text evidence="2">The sequence shown here is derived from an EMBL/GenBank/DDBJ whole genome shotgun (WGS) entry which is preliminary data.</text>
</comment>
<proteinExistence type="predicted"/>
<name>A0A401H6P1_9APHY</name>
<accession>A0A401H6P1</accession>
<dbReference type="AlphaFoldDB" id="A0A401H6P1"/>
<dbReference type="InterPro" id="IPR040976">
    <property type="entry name" value="Pkinase_fungal"/>
</dbReference>
<dbReference type="PANTHER" id="PTHR38248:SF2">
    <property type="entry name" value="FUNK1 11"/>
    <property type="match status" value="1"/>
</dbReference>
<feature type="domain" description="Fungal-type protein kinase" evidence="1">
    <location>
        <begin position="134"/>
        <end position="514"/>
    </location>
</feature>
<dbReference type="PANTHER" id="PTHR38248">
    <property type="entry name" value="FUNK1 6"/>
    <property type="match status" value="1"/>
</dbReference>
<organism evidence="2 3">
    <name type="scientific">Sparassis crispa</name>
    <dbReference type="NCBI Taxonomy" id="139825"/>
    <lineage>
        <taxon>Eukaryota</taxon>
        <taxon>Fungi</taxon>
        <taxon>Dikarya</taxon>
        <taxon>Basidiomycota</taxon>
        <taxon>Agaricomycotina</taxon>
        <taxon>Agaricomycetes</taxon>
        <taxon>Polyporales</taxon>
        <taxon>Sparassidaceae</taxon>
        <taxon>Sparassis</taxon>
    </lineage>
</organism>
<dbReference type="Gene3D" id="1.10.510.10">
    <property type="entry name" value="Transferase(Phosphotransferase) domain 1"/>
    <property type="match status" value="1"/>
</dbReference>
<evidence type="ECO:0000313" key="3">
    <source>
        <dbReference type="Proteomes" id="UP000287166"/>
    </source>
</evidence>
<dbReference type="Proteomes" id="UP000287166">
    <property type="component" value="Unassembled WGS sequence"/>
</dbReference>
<dbReference type="OrthoDB" id="2801804at2759"/>
<keyword evidence="3" id="KW-1185">Reference proteome</keyword>
<evidence type="ECO:0000259" key="1">
    <source>
        <dbReference type="Pfam" id="PF17667"/>
    </source>
</evidence>
<dbReference type="GeneID" id="38786947"/>
<dbReference type="RefSeq" id="XP_027620943.1">
    <property type="nucleotide sequence ID" value="XM_027765142.1"/>
</dbReference>
<reference evidence="2 3" key="1">
    <citation type="journal article" date="2018" name="Sci. Rep.">
        <title>Genome sequence of the cauliflower mushroom Sparassis crispa (Hanabiratake) and its association with beneficial usage.</title>
        <authorList>
            <person name="Kiyama R."/>
            <person name="Furutani Y."/>
            <person name="Kawaguchi K."/>
            <person name="Nakanishi T."/>
        </authorList>
    </citation>
    <scope>NUCLEOTIDE SEQUENCE [LARGE SCALE GENOMIC DNA]</scope>
</reference>
<evidence type="ECO:0000313" key="2">
    <source>
        <dbReference type="EMBL" id="GBE90030.1"/>
    </source>
</evidence>
<sequence>MHRKFVKMSVSDFMKNFLPGEPPDMPNFERAFSGMPSEGAIEAHFYEPFKDAVNDADMCPGYKVAITQYKPDLNGSSKQKPDAALYPVDEVPTDARPNWNTQRLHFEFKRLSEQHDPLNDKPKSELEPDSQERADVRGQCISYAEMLLVRQQRAFCFTVAILGREARIFRWDRSGAIATERFNYITEPYLCEFLWRFAHLSPEEQGDDPTAIEVEPNSEEARLMREMAKPVEERCGHARKYFAESLDPSWKWWKLLIDVKEDTPGADADHKVLGEYLVGKPRFSARGVAGRATRGYVALDCRTKMFVWLKDAWRVDHDGMEKEGDILHRLNELKIQNVPTLLQHGDVLQHGDILRQRTLSQDHWKAPASRATMQNPLKSHTHYRLVEKEVCRPLSDFDNSKQLVTLVFDCIQAHEQAMKRARLTHRDISGGNLLINEYESVGPRGTPCTVRDGILGDWELSKPIPLEGDTSDQGARQPDRTGTWQFMSVNALNDPRRTIVIQDELESFFHVLLYYGTRYLAHNFLDVTGFLYLFFDADFWDVANARFVCGHTKDRAMHTGQPAPSKFHNNYTSGLVQRALHHVSAW</sequence>
<dbReference type="InParanoid" id="A0A401H6P1"/>
<dbReference type="SUPFAM" id="SSF56112">
    <property type="entry name" value="Protein kinase-like (PK-like)"/>
    <property type="match status" value="1"/>
</dbReference>